<keyword evidence="4" id="KW-1185">Reference proteome</keyword>
<dbReference type="PANTHER" id="PTHR31836:SF21">
    <property type="entry name" value="EXPANSIN-LIKE PROTEIN 7"/>
    <property type="match status" value="1"/>
</dbReference>
<evidence type="ECO:0000313" key="3">
    <source>
        <dbReference type="EMBL" id="GIJ05780.1"/>
    </source>
</evidence>
<dbReference type="EMBL" id="BOOY01000036">
    <property type="protein sequence ID" value="GIJ05780.1"/>
    <property type="molecule type" value="Genomic_DNA"/>
</dbReference>
<keyword evidence="1" id="KW-0732">Signal</keyword>
<dbReference type="Gene3D" id="2.60.40.760">
    <property type="entry name" value="Expansin, cellulose-binding-like domain"/>
    <property type="match status" value="1"/>
</dbReference>
<evidence type="ECO:0000313" key="4">
    <source>
        <dbReference type="Proteomes" id="UP000652013"/>
    </source>
</evidence>
<dbReference type="InterPro" id="IPR036908">
    <property type="entry name" value="RlpA-like_sf"/>
</dbReference>
<name>A0A8J3YD54_9ACTN</name>
<dbReference type="RefSeq" id="WP_239107836.1">
    <property type="nucleotide sequence ID" value="NZ_BAAAGJ010000003.1"/>
</dbReference>
<dbReference type="CDD" id="cd22272">
    <property type="entry name" value="DPBB_EXLX1-like"/>
    <property type="match status" value="1"/>
</dbReference>
<feature type="domain" description="Expansin-like EG45" evidence="2">
    <location>
        <begin position="18"/>
        <end position="140"/>
    </location>
</feature>
<evidence type="ECO:0000256" key="1">
    <source>
        <dbReference type="ARBA" id="ARBA00022729"/>
    </source>
</evidence>
<organism evidence="3 4">
    <name type="scientific">Spirilliplanes yamanashiensis</name>
    <dbReference type="NCBI Taxonomy" id="42233"/>
    <lineage>
        <taxon>Bacteria</taxon>
        <taxon>Bacillati</taxon>
        <taxon>Actinomycetota</taxon>
        <taxon>Actinomycetes</taxon>
        <taxon>Micromonosporales</taxon>
        <taxon>Micromonosporaceae</taxon>
        <taxon>Spirilliplanes</taxon>
    </lineage>
</organism>
<dbReference type="InterPro" id="IPR051477">
    <property type="entry name" value="Expansin_CellWall"/>
</dbReference>
<dbReference type="Pfam" id="PF01357">
    <property type="entry name" value="Expansin_C"/>
    <property type="match status" value="1"/>
</dbReference>
<dbReference type="PANTHER" id="PTHR31836">
    <property type="match status" value="1"/>
</dbReference>
<reference evidence="3" key="1">
    <citation type="submission" date="2021-01" db="EMBL/GenBank/DDBJ databases">
        <title>Whole genome shotgun sequence of Spirilliplanes yamanashiensis NBRC 15828.</title>
        <authorList>
            <person name="Komaki H."/>
            <person name="Tamura T."/>
        </authorList>
    </citation>
    <scope>NUCLEOTIDE SEQUENCE</scope>
    <source>
        <strain evidence="3">NBRC 15828</strain>
    </source>
</reference>
<dbReference type="InterPro" id="IPR049818">
    <property type="entry name" value="Expansin_EXLX1-like"/>
</dbReference>
<evidence type="ECO:0000259" key="2">
    <source>
        <dbReference type="PROSITE" id="PS50842"/>
    </source>
</evidence>
<gene>
    <name evidence="3" type="ORF">Sya03_51320</name>
</gene>
<dbReference type="InterPro" id="IPR007112">
    <property type="entry name" value="Expansin/allergen_DPBB_dom"/>
</dbReference>
<dbReference type="PROSITE" id="PS50842">
    <property type="entry name" value="EXPANSIN_EG45"/>
    <property type="match status" value="1"/>
</dbReference>
<dbReference type="Proteomes" id="UP000652013">
    <property type="component" value="Unassembled WGS sequence"/>
</dbReference>
<dbReference type="NCBIfam" id="NF041144">
    <property type="entry name" value="expansin_EXLX1"/>
    <property type="match status" value="1"/>
</dbReference>
<dbReference type="InterPro" id="IPR036749">
    <property type="entry name" value="Expansin_CBD_sf"/>
</dbReference>
<accession>A0A8J3YD54</accession>
<comment type="caution">
    <text evidence="3">The sequence shown here is derived from an EMBL/GenBank/DDBJ whole genome shotgun (WGS) entry which is preliminary data.</text>
</comment>
<protein>
    <recommendedName>
        <fullName evidence="2">Expansin-like EG45 domain-containing protein</fullName>
    </recommendedName>
</protein>
<dbReference type="SUPFAM" id="SSF49590">
    <property type="entry name" value="PHL pollen allergen"/>
    <property type="match status" value="1"/>
</dbReference>
<dbReference type="SUPFAM" id="SSF50685">
    <property type="entry name" value="Barwin-like endoglucanases"/>
    <property type="match status" value="1"/>
</dbReference>
<dbReference type="Pfam" id="PF03330">
    <property type="entry name" value="DPBB_1"/>
    <property type="match status" value="1"/>
</dbReference>
<dbReference type="InterPro" id="IPR009009">
    <property type="entry name" value="RlpA-like_DPBB"/>
</dbReference>
<proteinExistence type="predicted"/>
<dbReference type="AlphaFoldDB" id="A0A8J3YD54"/>
<sequence>MTALPKRWLAAGGIAVLAGIVGIALLLQTGAEPACAAPPTGGGVHKGKATFYDMGGGTGNCSFPSVPANDLFVALGADQYGNAAACGSYLDVTGPKGKVRVKVVDSCPPCTPGHIDLSRTAFGKIADHVTGIIPVTYRAVVNPPVPGPLSIRFEGGSTRYWMAFNVDNHGNPLRTVAVRTGGSGTWVTAARQKHNVWVVDGGAGSGPFQVRMTDVYGRKATATGVRLAPDTTQRLSARFGGAAAGPVAAAPSSAAASARATAKPSPSVSASTAALITPPVESATVASSSAPAPAPLTLAGDVSRC</sequence>
<dbReference type="InterPro" id="IPR007117">
    <property type="entry name" value="Expansin_CBD"/>
</dbReference>
<dbReference type="Gene3D" id="2.40.40.10">
    <property type="entry name" value="RlpA-like domain"/>
    <property type="match status" value="1"/>
</dbReference>